<dbReference type="PANTHER" id="PTHR32154">
    <property type="entry name" value="PYRUVATE-FLAVODOXIN OXIDOREDUCTASE-RELATED"/>
    <property type="match status" value="1"/>
</dbReference>
<evidence type="ECO:0000259" key="3">
    <source>
        <dbReference type="Pfam" id="PF17147"/>
    </source>
</evidence>
<dbReference type="EMBL" id="AP025591">
    <property type="protein sequence ID" value="BDG02943.1"/>
    <property type="molecule type" value="Genomic_DNA"/>
</dbReference>
<dbReference type="InterPro" id="IPR002880">
    <property type="entry name" value="Pyrv_Fd/Flavodoxin_OxRdtase_N"/>
</dbReference>
<proteinExistence type="predicted"/>
<dbReference type="Proteomes" id="UP001162891">
    <property type="component" value="Chromosome"/>
</dbReference>
<keyword evidence="1" id="KW-0560">Oxidoreductase</keyword>
<dbReference type="Gene3D" id="3.40.50.920">
    <property type="match status" value="1"/>
</dbReference>
<dbReference type="Gene3D" id="3.40.50.970">
    <property type="match status" value="1"/>
</dbReference>
<evidence type="ECO:0000313" key="5">
    <source>
        <dbReference type="Proteomes" id="UP001162891"/>
    </source>
</evidence>
<name>A0ABN6MT54_9BACT</name>
<accession>A0ABN6MT54</accession>
<organism evidence="4 5">
    <name type="scientific">Anaeromyxobacter oryzae</name>
    <dbReference type="NCBI Taxonomy" id="2918170"/>
    <lineage>
        <taxon>Bacteria</taxon>
        <taxon>Pseudomonadati</taxon>
        <taxon>Myxococcota</taxon>
        <taxon>Myxococcia</taxon>
        <taxon>Myxococcales</taxon>
        <taxon>Cystobacterineae</taxon>
        <taxon>Anaeromyxobacteraceae</taxon>
        <taxon>Anaeromyxobacter</taxon>
    </lineage>
</organism>
<evidence type="ECO:0000256" key="1">
    <source>
        <dbReference type="ARBA" id="ARBA00023002"/>
    </source>
</evidence>
<reference evidence="5" key="1">
    <citation type="journal article" date="2022" name="Int. J. Syst. Evol. Microbiol.">
        <title>Anaeromyxobacter oryzae sp. nov., Anaeromyxobacter diazotrophicus sp. nov. and Anaeromyxobacter paludicola sp. nov., isolated from paddy soils.</title>
        <authorList>
            <person name="Itoh H."/>
            <person name="Xu Z."/>
            <person name="Mise K."/>
            <person name="Masuda Y."/>
            <person name="Ushijima N."/>
            <person name="Hayakawa C."/>
            <person name="Shiratori Y."/>
            <person name="Senoo K."/>
        </authorList>
    </citation>
    <scope>NUCLEOTIDE SEQUENCE [LARGE SCALE GENOMIC DNA]</scope>
    <source>
        <strain evidence="5">Red232</strain>
    </source>
</reference>
<dbReference type="PANTHER" id="PTHR32154:SF0">
    <property type="entry name" value="PYRUVATE-FLAVODOXIN OXIDOREDUCTASE-RELATED"/>
    <property type="match status" value="1"/>
</dbReference>
<keyword evidence="5" id="KW-1185">Reference proteome</keyword>
<dbReference type="Pfam" id="PF01855">
    <property type="entry name" value="POR_N"/>
    <property type="match status" value="1"/>
</dbReference>
<feature type="domain" description="Pyruvate flavodoxin/ferredoxin oxidoreductase pyrimidine binding" evidence="2">
    <location>
        <begin position="32"/>
        <end position="240"/>
    </location>
</feature>
<gene>
    <name evidence="4" type="ORF">AMOR_19390</name>
</gene>
<sequence>MAGQLISANHAAALAAALAGRANRTARGFCSGVYPITPSTECMELLCNQEIEKGEVVRVESEHSAMAVCIGAAASGARTFTTSSSNGLALMAENVISAALLRLPVVMVAANRTLGPPWNIWADHGDTLLLRDSGWVQLYCADNQEVLDSVLCAYRLAEDRRVLLPVLVCQEGFVLSHTMTETDVPSQDRVDGFLPPLDLPGRLGTTPRVMGGIDAPHSTEVHRAQHHAAMARVFDVYREVQDAFEREMGRRPADPVVPYRAEDAETLIVSMGTIASTAERAVDVARARGERLGSVRVRMFRPFPAEQLARLFRGVSRVAVIDRDLSLGFGGVLWGEVRGQAAPGAIVQGYVTGVGGGDVRPEHVAAIAADLSARTSAGAPVLVEAGT</sequence>
<keyword evidence="4" id="KW-0670">Pyruvate</keyword>
<dbReference type="Pfam" id="PF17147">
    <property type="entry name" value="PFOR_II"/>
    <property type="match status" value="1"/>
</dbReference>
<dbReference type="SUPFAM" id="SSF52922">
    <property type="entry name" value="TK C-terminal domain-like"/>
    <property type="match status" value="1"/>
</dbReference>
<dbReference type="InterPro" id="IPR029061">
    <property type="entry name" value="THDP-binding"/>
</dbReference>
<dbReference type="InterPro" id="IPR033412">
    <property type="entry name" value="PFOR_II"/>
</dbReference>
<evidence type="ECO:0000259" key="2">
    <source>
        <dbReference type="Pfam" id="PF01855"/>
    </source>
</evidence>
<dbReference type="CDD" id="cd07034">
    <property type="entry name" value="TPP_PYR_PFOR_IOR-alpha_like"/>
    <property type="match status" value="1"/>
</dbReference>
<evidence type="ECO:0000313" key="4">
    <source>
        <dbReference type="EMBL" id="BDG02943.1"/>
    </source>
</evidence>
<protein>
    <submittedName>
        <fullName evidence="4">Pyruvate ferredoxin oxidoreductase subunit alpha</fullName>
    </submittedName>
</protein>
<dbReference type="RefSeq" id="WP_248360621.1">
    <property type="nucleotide sequence ID" value="NZ_AP025591.1"/>
</dbReference>
<dbReference type="InterPro" id="IPR050722">
    <property type="entry name" value="Pyruvate:ferred/Flavod_OxRd"/>
</dbReference>
<feature type="domain" description="Pyruvate:ferredoxin oxidoreductase core" evidence="3">
    <location>
        <begin position="264"/>
        <end position="364"/>
    </location>
</feature>
<dbReference type="InterPro" id="IPR009014">
    <property type="entry name" value="Transketo_C/PFOR_II"/>
</dbReference>
<dbReference type="SUPFAM" id="SSF52518">
    <property type="entry name" value="Thiamin diphosphate-binding fold (THDP-binding)"/>
    <property type="match status" value="1"/>
</dbReference>